<evidence type="ECO:0000259" key="1">
    <source>
        <dbReference type="Pfam" id="PF13521"/>
    </source>
</evidence>
<evidence type="ECO:0000313" key="2">
    <source>
        <dbReference type="EMBL" id="MCA9757847.1"/>
    </source>
</evidence>
<protein>
    <submittedName>
        <fullName evidence="2">ATP-binding protein</fullName>
    </submittedName>
</protein>
<feature type="domain" description="NadR/Ttd14 AAA" evidence="1">
    <location>
        <begin position="28"/>
        <end position="183"/>
    </location>
</feature>
<dbReference type="Proteomes" id="UP000739538">
    <property type="component" value="Unassembled WGS sequence"/>
</dbReference>
<comment type="caution">
    <text evidence="2">The sequence shown here is derived from an EMBL/GenBank/DDBJ whole genome shotgun (WGS) entry which is preliminary data.</text>
</comment>
<dbReference type="SUPFAM" id="SSF52540">
    <property type="entry name" value="P-loop containing nucleoside triphosphate hydrolases"/>
    <property type="match status" value="1"/>
</dbReference>
<name>A0A956NEE0_UNCEI</name>
<dbReference type="Gene3D" id="3.40.50.300">
    <property type="entry name" value="P-loop containing nucleotide triphosphate hydrolases"/>
    <property type="match status" value="1"/>
</dbReference>
<keyword evidence="2" id="KW-0547">Nucleotide-binding</keyword>
<dbReference type="Pfam" id="PF13521">
    <property type="entry name" value="AAA_28"/>
    <property type="match status" value="1"/>
</dbReference>
<organism evidence="2 3">
    <name type="scientific">Eiseniibacteriota bacterium</name>
    <dbReference type="NCBI Taxonomy" id="2212470"/>
    <lineage>
        <taxon>Bacteria</taxon>
        <taxon>Candidatus Eiseniibacteriota</taxon>
    </lineage>
</organism>
<dbReference type="AlphaFoldDB" id="A0A956NEE0"/>
<reference evidence="2" key="1">
    <citation type="submission" date="2020-04" db="EMBL/GenBank/DDBJ databases">
        <authorList>
            <person name="Zhang T."/>
        </authorList>
    </citation>
    <scope>NUCLEOTIDE SEQUENCE</scope>
    <source>
        <strain evidence="2">HKST-UBA02</strain>
    </source>
</reference>
<dbReference type="GO" id="GO:0005524">
    <property type="term" value="F:ATP binding"/>
    <property type="evidence" value="ECO:0007669"/>
    <property type="project" value="UniProtKB-KW"/>
</dbReference>
<dbReference type="InterPro" id="IPR027417">
    <property type="entry name" value="P-loop_NTPase"/>
</dbReference>
<evidence type="ECO:0000313" key="3">
    <source>
        <dbReference type="Proteomes" id="UP000739538"/>
    </source>
</evidence>
<sequence>MKPNDRTSPEEDAPSETTLGGRNAGCLKVAFIGSHGVGKTTLCFELAAALKRRDLHVDVVKEVARRCPLPINKETSLEAQAWILHTQMAMEIEAASLHEAIVCDRSVLDNYAYLVASCGRQPEYHALVRSWIKSYSAIFWVPILDGPRFDGVRDTDRRYQERIEELITQLSVEFVVPAIRLHETPREGWIQRVLTTLPIDDVQLPLFREDPS</sequence>
<accession>A0A956NEE0</accession>
<dbReference type="InterPro" id="IPR038727">
    <property type="entry name" value="NadR/Ttd14_AAA_dom"/>
</dbReference>
<dbReference type="EMBL" id="JAGQHS010000124">
    <property type="protein sequence ID" value="MCA9757847.1"/>
    <property type="molecule type" value="Genomic_DNA"/>
</dbReference>
<gene>
    <name evidence="2" type="ORF">KDA27_18795</name>
</gene>
<proteinExistence type="predicted"/>
<keyword evidence="2" id="KW-0067">ATP-binding</keyword>
<reference evidence="2" key="2">
    <citation type="journal article" date="2021" name="Microbiome">
        <title>Successional dynamics and alternative stable states in a saline activated sludge microbial community over 9 years.</title>
        <authorList>
            <person name="Wang Y."/>
            <person name="Ye J."/>
            <person name="Ju F."/>
            <person name="Liu L."/>
            <person name="Boyd J.A."/>
            <person name="Deng Y."/>
            <person name="Parks D.H."/>
            <person name="Jiang X."/>
            <person name="Yin X."/>
            <person name="Woodcroft B.J."/>
            <person name="Tyson G.W."/>
            <person name="Hugenholtz P."/>
            <person name="Polz M.F."/>
            <person name="Zhang T."/>
        </authorList>
    </citation>
    <scope>NUCLEOTIDE SEQUENCE</scope>
    <source>
        <strain evidence="2">HKST-UBA02</strain>
    </source>
</reference>